<feature type="region of interest" description="Disordered" evidence="1">
    <location>
        <begin position="147"/>
        <end position="183"/>
    </location>
</feature>
<feature type="compositionally biased region" description="Basic and acidic residues" evidence="1">
    <location>
        <begin position="269"/>
        <end position="279"/>
    </location>
</feature>
<sequence>MNPLNIYADVTAKRETQTYTRTRNQTRSYRNNASPLREAPDSFLQFTPIPEDLVQPRTRNAPKPPIHLDPHTVYPNKEAQRRSTSRDQSPVDQRVERKPVPSPQRKSISMTPEAVSSNQFIDRHERERQKDFKAAEVEMKELSSRILAQQKKDEESKFARSGKVPKGPKLPPWEKEDHSSNMAREEVGRAVKVKRREKVMRSRMATKDTFSTTNAGVQTRSEGAVSTTLGSEVTLHARNTKEEQRKMALQSSSNKDLVDQVTIEAPRFVDRHTRERREAQGQGEASGGSNVNVNINSNVGPPVQYTYPNINANGRGARRERCEDGCCAVM</sequence>
<evidence type="ECO:0000313" key="3">
    <source>
        <dbReference type="Proteomes" id="UP000799757"/>
    </source>
</evidence>
<keyword evidence="3" id="KW-1185">Reference proteome</keyword>
<feature type="region of interest" description="Disordered" evidence="1">
    <location>
        <begin position="269"/>
        <end position="297"/>
    </location>
</feature>
<evidence type="ECO:0000256" key="1">
    <source>
        <dbReference type="SAM" id="MobiDB-lite"/>
    </source>
</evidence>
<name>A0A6A6WNA4_9PLEO</name>
<dbReference type="Proteomes" id="UP000799757">
    <property type="component" value="Unassembled WGS sequence"/>
</dbReference>
<accession>A0A6A6WNA4</accession>
<evidence type="ECO:0000313" key="2">
    <source>
        <dbReference type="EMBL" id="KAF2785550.1"/>
    </source>
</evidence>
<dbReference type="AlphaFoldDB" id="A0A6A6WNA4"/>
<feature type="region of interest" description="Disordered" evidence="1">
    <location>
        <begin position="1"/>
        <end position="124"/>
    </location>
</feature>
<feature type="compositionally biased region" description="Polar residues" evidence="1">
    <location>
        <begin position="104"/>
        <end position="120"/>
    </location>
</feature>
<organism evidence="2 3">
    <name type="scientific">Melanomma pulvis-pyrius CBS 109.77</name>
    <dbReference type="NCBI Taxonomy" id="1314802"/>
    <lineage>
        <taxon>Eukaryota</taxon>
        <taxon>Fungi</taxon>
        <taxon>Dikarya</taxon>
        <taxon>Ascomycota</taxon>
        <taxon>Pezizomycotina</taxon>
        <taxon>Dothideomycetes</taxon>
        <taxon>Pleosporomycetidae</taxon>
        <taxon>Pleosporales</taxon>
        <taxon>Melanommataceae</taxon>
        <taxon>Melanomma</taxon>
    </lineage>
</organism>
<proteinExistence type="predicted"/>
<protein>
    <submittedName>
        <fullName evidence="2">Uncharacterized protein</fullName>
    </submittedName>
</protein>
<gene>
    <name evidence="2" type="ORF">K505DRAFT_344556</name>
</gene>
<dbReference type="EMBL" id="MU002872">
    <property type="protein sequence ID" value="KAF2785550.1"/>
    <property type="molecule type" value="Genomic_DNA"/>
</dbReference>
<reference evidence="2" key="1">
    <citation type="journal article" date="2020" name="Stud. Mycol.">
        <title>101 Dothideomycetes genomes: a test case for predicting lifestyles and emergence of pathogens.</title>
        <authorList>
            <person name="Haridas S."/>
            <person name="Albert R."/>
            <person name="Binder M."/>
            <person name="Bloem J."/>
            <person name="Labutti K."/>
            <person name="Salamov A."/>
            <person name="Andreopoulos B."/>
            <person name="Baker S."/>
            <person name="Barry K."/>
            <person name="Bills G."/>
            <person name="Bluhm B."/>
            <person name="Cannon C."/>
            <person name="Castanera R."/>
            <person name="Culley D."/>
            <person name="Daum C."/>
            <person name="Ezra D."/>
            <person name="Gonzalez J."/>
            <person name="Henrissat B."/>
            <person name="Kuo A."/>
            <person name="Liang C."/>
            <person name="Lipzen A."/>
            <person name="Lutzoni F."/>
            <person name="Magnuson J."/>
            <person name="Mondo S."/>
            <person name="Nolan M."/>
            <person name="Ohm R."/>
            <person name="Pangilinan J."/>
            <person name="Park H.-J."/>
            <person name="Ramirez L."/>
            <person name="Alfaro M."/>
            <person name="Sun H."/>
            <person name="Tritt A."/>
            <person name="Yoshinaga Y."/>
            <person name="Zwiers L.-H."/>
            <person name="Turgeon B."/>
            <person name="Goodwin S."/>
            <person name="Spatafora J."/>
            <person name="Crous P."/>
            <person name="Grigoriev I."/>
        </authorList>
    </citation>
    <scope>NUCLEOTIDE SEQUENCE</scope>
    <source>
        <strain evidence="2">CBS 109.77</strain>
    </source>
</reference>
<feature type="compositionally biased region" description="Low complexity" evidence="1">
    <location>
        <begin position="17"/>
        <end position="32"/>
    </location>
</feature>
<feature type="compositionally biased region" description="Basic and acidic residues" evidence="1">
    <location>
        <begin position="172"/>
        <end position="183"/>
    </location>
</feature>
<feature type="compositionally biased region" description="Low complexity" evidence="1">
    <location>
        <begin position="287"/>
        <end position="297"/>
    </location>
</feature>